<accession>A0A0G0NUX0</accession>
<dbReference type="Proteomes" id="UP000034893">
    <property type="component" value="Unassembled WGS sequence"/>
</dbReference>
<dbReference type="PANTHER" id="PTHR19328:SF40">
    <property type="entry name" value="BLL0591 PROTEIN"/>
    <property type="match status" value="1"/>
</dbReference>
<dbReference type="InterPro" id="IPR011042">
    <property type="entry name" value="6-blade_b-propeller_TolB-like"/>
</dbReference>
<proteinExistence type="predicted"/>
<dbReference type="InterPro" id="IPR011041">
    <property type="entry name" value="Quinoprot_gluc/sorb_DH_b-prop"/>
</dbReference>
<dbReference type="AlphaFoldDB" id="A0A0G0NUX0"/>
<dbReference type="PANTHER" id="PTHR19328">
    <property type="entry name" value="HEDGEHOG-INTERACTING PROTEIN"/>
    <property type="match status" value="1"/>
</dbReference>
<sequence>MHLRKLLFIFLIIVLLLIAFLVFRFKGALPAVLPPQERPKAMVVDNELGLKLPEGFNIEIFAENLKSPRVLTFDSLGTLLVSVPSEGKVVALPDKNNDSKADEIITLIQNLDRPHGLAIQDSKLYVAQVSNVLAFDYDSQNLKVTNQKSVVDLPPAGRHFTRTIRFGPDGKLYIAVGSTCDVCVEKDERNGTILQVDSQTGQSQIFAKGLRNSVFFTFDPQTAKIWATEMGRDFLGDNLPPDEINIIEEGKDYGWPFCYGRQVHDINFDKKVYVQIVPQPPCGQTEPPIYEIPAHSAPLGLVFITSSHFPDDWQDDLLVAYHGSWNRSTPSGYKIVRLKINDEKVISEEDFISGFLPASPTGEQGTQTIGRPVDLIFDKEGSLYISDDKAGVIYKLAKR</sequence>
<feature type="domain" description="Pyrroloquinoline quinone-dependent pyranose dehydrogenase beta-propeller" evidence="1">
    <location>
        <begin position="51"/>
        <end position="397"/>
    </location>
</feature>
<dbReference type="EMBL" id="LBVP01000010">
    <property type="protein sequence ID" value="KKQ89639.1"/>
    <property type="molecule type" value="Genomic_DNA"/>
</dbReference>
<gene>
    <name evidence="2" type="ORF">UT12_C0010G0010</name>
</gene>
<dbReference type="InterPro" id="IPR054539">
    <property type="entry name" value="Beta-prop_PDH"/>
</dbReference>
<dbReference type="Gene3D" id="2.120.10.30">
    <property type="entry name" value="TolB, C-terminal domain"/>
    <property type="match status" value="1"/>
</dbReference>
<dbReference type="Pfam" id="PF22807">
    <property type="entry name" value="TrAA12"/>
    <property type="match status" value="1"/>
</dbReference>
<protein>
    <submittedName>
        <fullName evidence="2">L-sorbosone dehydrogenase</fullName>
    </submittedName>
</protein>
<name>A0A0G0NUX0_9BACT</name>
<evidence type="ECO:0000259" key="1">
    <source>
        <dbReference type="Pfam" id="PF22807"/>
    </source>
</evidence>
<organism evidence="2 3">
    <name type="scientific">Candidatus Curtissbacteria bacterium GW2011_GWC2_38_9</name>
    <dbReference type="NCBI Taxonomy" id="1618414"/>
    <lineage>
        <taxon>Bacteria</taxon>
        <taxon>Candidatus Curtissiibacteriota</taxon>
    </lineage>
</organism>
<reference evidence="2 3" key="1">
    <citation type="journal article" date="2015" name="Nature">
        <title>rRNA introns, odd ribosomes, and small enigmatic genomes across a large radiation of phyla.</title>
        <authorList>
            <person name="Brown C.T."/>
            <person name="Hug L.A."/>
            <person name="Thomas B.C."/>
            <person name="Sharon I."/>
            <person name="Castelle C.J."/>
            <person name="Singh A."/>
            <person name="Wilkins M.J."/>
            <person name="Williams K.H."/>
            <person name="Banfield J.F."/>
        </authorList>
    </citation>
    <scope>NUCLEOTIDE SEQUENCE [LARGE SCALE GENOMIC DNA]</scope>
</reference>
<comment type="caution">
    <text evidence="2">The sequence shown here is derived from an EMBL/GenBank/DDBJ whole genome shotgun (WGS) entry which is preliminary data.</text>
</comment>
<dbReference type="SUPFAM" id="SSF50952">
    <property type="entry name" value="Soluble quinoprotein glucose dehydrogenase"/>
    <property type="match status" value="1"/>
</dbReference>
<evidence type="ECO:0000313" key="3">
    <source>
        <dbReference type="Proteomes" id="UP000034893"/>
    </source>
</evidence>
<evidence type="ECO:0000313" key="2">
    <source>
        <dbReference type="EMBL" id="KKQ89639.1"/>
    </source>
</evidence>